<evidence type="ECO:0000313" key="3">
    <source>
        <dbReference type="Proteomes" id="UP001489004"/>
    </source>
</evidence>
<feature type="region of interest" description="Disordered" evidence="1">
    <location>
        <begin position="451"/>
        <end position="500"/>
    </location>
</feature>
<protein>
    <submittedName>
        <fullName evidence="2">Uncharacterized protein</fullName>
    </submittedName>
</protein>
<evidence type="ECO:0000256" key="1">
    <source>
        <dbReference type="SAM" id="MobiDB-lite"/>
    </source>
</evidence>
<dbReference type="AlphaFoldDB" id="A0AAW1PUT6"/>
<organism evidence="2 3">
    <name type="scientific">[Myrmecia] bisecta</name>
    <dbReference type="NCBI Taxonomy" id="41462"/>
    <lineage>
        <taxon>Eukaryota</taxon>
        <taxon>Viridiplantae</taxon>
        <taxon>Chlorophyta</taxon>
        <taxon>core chlorophytes</taxon>
        <taxon>Trebouxiophyceae</taxon>
        <taxon>Trebouxiales</taxon>
        <taxon>Trebouxiaceae</taxon>
        <taxon>Myrmecia</taxon>
    </lineage>
</organism>
<dbReference type="Pfam" id="PF04882">
    <property type="entry name" value="Peroxin-3"/>
    <property type="match status" value="1"/>
</dbReference>
<name>A0AAW1PUT6_9CHLO</name>
<proteinExistence type="predicted"/>
<dbReference type="GO" id="GO:0045046">
    <property type="term" value="P:protein import into peroxisome membrane"/>
    <property type="evidence" value="ECO:0007669"/>
    <property type="project" value="TreeGrafter"/>
</dbReference>
<sequence length="500" mass="55436">MEYLRRQRRRLVALAAAGAAGAAAAYYVYTRWNDNWWMQTEAEREEEAAGESLHQEVDRDLQHHFHNIQRVMDSTTLPGMLGEMEAHLNRKADADHLLQRLREGRDGIGFAATAAGQLATWEELKIMSFTRTLSATWLVPLVDLLLRVQLNMLGRHIFLENNLIEARPAAEAWPLQSGSPAHQHMRVSNRAQQMFLEYAHFIPERGTDLVVAHMRQAVLKVIGSADLKQRMDASQVMQSFSDVYTEFEASMSVLGWAAMLFPRDEEAEAYFARYHEAAPDFTALRAETSLQKDEEIVKALMKEARLIIHSSKFHNALKAAVQEAARQVITNVSEGLEQRPLGLHPQARFAAPSYHWLPVVQNTVDRDVEVGRCQVPVKQGVVVTHPDGGLDIAMMVIVDDKGKVMPSPAAAAASGQSHCCISAPGCHTALCAQPATRPALPTTCTPQVTPGGATGWGVPSPQQGLPQDLQPQCHQTEAQCPMSEAGKDQQVPRRLHLGRR</sequence>
<dbReference type="InterPro" id="IPR006966">
    <property type="entry name" value="Peroxin-3"/>
</dbReference>
<dbReference type="EMBL" id="JALJOR010000009">
    <property type="protein sequence ID" value="KAK9811692.1"/>
    <property type="molecule type" value="Genomic_DNA"/>
</dbReference>
<evidence type="ECO:0000313" key="2">
    <source>
        <dbReference type="EMBL" id="KAK9811692.1"/>
    </source>
</evidence>
<dbReference type="GO" id="GO:0030674">
    <property type="term" value="F:protein-macromolecule adaptor activity"/>
    <property type="evidence" value="ECO:0007669"/>
    <property type="project" value="TreeGrafter"/>
</dbReference>
<gene>
    <name evidence="2" type="ORF">WJX72_008483</name>
</gene>
<reference evidence="2 3" key="1">
    <citation type="journal article" date="2024" name="Nat. Commun.">
        <title>Phylogenomics reveals the evolutionary origins of lichenization in chlorophyte algae.</title>
        <authorList>
            <person name="Puginier C."/>
            <person name="Libourel C."/>
            <person name="Otte J."/>
            <person name="Skaloud P."/>
            <person name="Haon M."/>
            <person name="Grisel S."/>
            <person name="Petersen M."/>
            <person name="Berrin J.G."/>
            <person name="Delaux P.M."/>
            <person name="Dal Grande F."/>
            <person name="Keller J."/>
        </authorList>
    </citation>
    <scope>NUCLEOTIDE SEQUENCE [LARGE SCALE GENOMIC DNA]</scope>
    <source>
        <strain evidence="2 3">SAG 2043</strain>
    </source>
</reference>
<feature type="compositionally biased region" description="Low complexity" evidence="1">
    <location>
        <begin position="459"/>
        <end position="472"/>
    </location>
</feature>
<dbReference type="PANTHER" id="PTHR28080">
    <property type="entry name" value="PEROXISOMAL BIOGENESIS FACTOR 3"/>
    <property type="match status" value="1"/>
</dbReference>
<dbReference type="GO" id="GO:0005778">
    <property type="term" value="C:peroxisomal membrane"/>
    <property type="evidence" value="ECO:0007669"/>
    <property type="project" value="InterPro"/>
</dbReference>
<keyword evidence="3" id="KW-1185">Reference proteome</keyword>
<comment type="caution">
    <text evidence="2">The sequence shown here is derived from an EMBL/GenBank/DDBJ whole genome shotgun (WGS) entry which is preliminary data.</text>
</comment>
<accession>A0AAW1PUT6</accession>
<dbReference type="Proteomes" id="UP001489004">
    <property type="component" value="Unassembled WGS sequence"/>
</dbReference>
<dbReference type="PANTHER" id="PTHR28080:SF1">
    <property type="entry name" value="PEROXISOMAL BIOGENESIS FACTOR 3"/>
    <property type="match status" value="1"/>
</dbReference>